<organism evidence="2">
    <name type="scientific">uncultured Caudovirales phage</name>
    <dbReference type="NCBI Taxonomy" id="2100421"/>
    <lineage>
        <taxon>Viruses</taxon>
        <taxon>Duplodnaviria</taxon>
        <taxon>Heunggongvirae</taxon>
        <taxon>Uroviricota</taxon>
        <taxon>Caudoviricetes</taxon>
        <taxon>Peduoviridae</taxon>
        <taxon>Maltschvirus</taxon>
        <taxon>Maltschvirus maltsch</taxon>
    </lineage>
</organism>
<evidence type="ECO:0000256" key="1">
    <source>
        <dbReference type="SAM" id="Coils"/>
    </source>
</evidence>
<protein>
    <submittedName>
        <fullName evidence="2">Uncharacterized protein</fullName>
    </submittedName>
</protein>
<gene>
    <name evidence="2" type="ORF">UFOVP1279_59</name>
</gene>
<dbReference type="EMBL" id="LR797224">
    <property type="protein sequence ID" value="CAB4195138.1"/>
    <property type="molecule type" value="Genomic_DNA"/>
</dbReference>
<proteinExistence type="predicted"/>
<evidence type="ECO:0000313" key="2">
    <source>
        <dbReference type="EMBL" id="CAB4195138.1"/>
    </source>
</evidence>
<accession>A0A6J5RN94</accession>
<feature type="coiled-coil region" evidence="1">
    <location>
        <begin position="27"/>
        <end position="58"/>
    </location>
</feature>
<reference evidence="2" key="1">
    <citation type="submission" date="2020-05" db="EMBL/GenBank/DDBJ databases">
        <authorList>
            <person name="Chiriac C."/>
            <person name="Salcher M."/>
            <person name="Ghai R."/>
            <person name="Kavagutti S V."/>
        </authorList>
    </citation>
    <scope>NUCLEOTIDE SEQUENCE</scope>
</reference>
<sequence length="78" mass="8733">MTMTVDMAYGLLDLEAEEIIYIDPDVLLEARDTLKCWEAGLEEQRRQLAIEIAEHDEKLITLNGMLAKVARANASAAQ</sequence>
<name>A0A6J5RN94_9CAUD</name>
<keyword evidence="1" id="KW-0175">Coiled coil</keyword>